<feature type="compositionally biased region" description="Polar residues" evidence="1">
    <location>
        <begin position="86"/>
        <end position="104"/>
    </location>
</feature>
<sequence length="344" mass="37370">MVLSSRKKDKRVMMNIFQHYLATEFAEEYQEGRMTRRQALQMIISVTGSATIAQALLAACTPASEAMENPSSENTLPPSPAPGSTLPAQTPSPASAGSEPTSSFIPHGTVSPDDPSIQAGKIEFQSSDQASIQGYLARPRSSGTHAVVLVCHENRGLTPHIQDVVRRLAKAGYVALAVDLLSRAGGTPALETDQVPGILGNTPPDQFVDDFRSGWEFLASIPEADRHRVGMTGFCFGGGVTWRAATRFSELRAAVPFYGPHPPVEDVPGIQAAVLAIYGGNDSRINAGIPVIEEAMRRHGKIFEKIVFEGADHAFFNDTSPRYHAEAAAEAWRQMLRWFDRYLH</sequence>
<dbReference type="PANTHER" id="PTHR46623:SF6">
    <property type="entry name" value="ALPHA_BETA-HYDROLASES SUPERFAMILY PROTEIN"/>
    <property type="match status" value="1"/>
</dbReference>
<dbReference type="Pfam" id="PF01738">
    <property type="entry name" value="DLH"/>
    <property type="match status" value="1"/>
</dbReference>
<dbReference type="STRING" id="229919.GCA_001050195_02365"/>
<dbReference type="InterPro" id="IPR029058">
    <property type="entry name" value="AB_hydrolase_fold"/>
</dbReference>
<protein>
    <submittedName>
        <fullName evidence="3">Dienelactone hydrolase family protein</fullName>
    </submittedName>
</protein>
<comment type="caution">
    <text evidence="3">The sequence shown here is derived from an EMBL/GenBank/DDBJ whole genome shotgun (WGS) entry which is preliminary data.</text>
</comment>
<proteinExistence type="predicted"/>
<dbReference type="OrthoDB" id="9771666at2"/>
<feature type="domain" description="Dienelactone hydrolase" evidence="2">
    <location>
        <begin position="132"/>
        <end position="343"/>
    </location>
</feature>
<name>A0A3D1JCC4_9CHLR</name>
<evidence type="ECO:0000259" key="2">
    <source>
        <dbReference type="Pfam" id="PF01738"/>
    </source>
</evidence>
<accession>A0A3D1JCC4</accession>
<feature type="region of interest" description="Disordered" evidence="1">
    <location>
        <begin position="64"/>
        <end position="118"/>
    </location>
</feature>
<gene>
    <name evidence="3" type="ORF">DEQ80_00060</name>
</gene>
<dbReference type="EMBL" id="DPBP01000001">
    <property type="protein sequence ID" value="HCE16230.1"/>
    <property type="molecule type" value="Genomic_DNA"/>
</dbReference>
<dbReference type="Gene3D" id="3.40.50.1820">
    <property type="entry name" value="alpha/beta hydrolase"/>
    <property type="match status" value="1"/>
</dbReference>
<reference evidence="3 4" key="1">
    <citation type="journal article" date="2018" name="Nat. Biotechnol.">
        <title>A standardized bacterial taxonomy based on genome phylogeny substantially revises the tree of life.</title>
        <authorList>
            <person name="Parks D.H."/>
            <person name="Chuvochina M."/>
            <person name="Waite D.W."/>
            <person name="Rinke C."/>
            <person name="Skarshewski A."/>
            <person name="Chaumeil P.A."/>
            <person name="Hugenholtz P."/>
        </authorList>
    </citation>
    <scope>NUCLEOTIDE SEQUENCE [LARGE SCALE GENOMIC DNA]</scope>
    <source>
        <strain evidence="3">UBA8781</strain>
    </source>
</reference>
<dbReference type="Proteomes" id="UP000264141">
    <property type="component" value="Unassembled WGS sequence"/>
</dbReference>
<evidence type="ECO:0000313" key="3">
    <source>
        <dbReference type="EMBL" id="HCE16230.1"/>
    </source>
</evidence>
<evidence type="ECO:0000313" key="4">
    <source>
        <dbReference type="Proteomes" id="UP000264141"/>
    </source>
</evidence>
<dbReference type="SUPFAM" id="SSF53474">
    <property type="entry name" value="alpha/beta-Hydrolases"/>
    <property type="match status" value="1"/>
</dbReference>
<keyword evidence="3" id="KW-0378">Hydrolase</keyword>
<dbReference type="PANTHER" id="PTHR46623">
    <property type="entry name" value="CARBOXYMETHYLENEBUTENOLIDASE-RELATED"/>
    <property type="match status" value="1"/>
</dbReference>
<evidence type="ECO:0000256" key="1">
    <source>
        <dbReference type="SAM" id="MobiDB-lite"/>
    </source>
</evidence>
<dbReference type="AlphaFoldDB" id="A0A3D1JCC4"/>
<organism evidence="3 4">
    <name type="scientific">Anaerolinea thermolimosa</name>
    <dbReference type="NCBI Taxonomy" id="229919"/>
    <lineage>
        <taxon>Bacteria</taxon>
        <taxon>Bacillati</taxon>
        <taxon>Chloroflexota</taxon>
        <taxon>Anaerolineae</taxon>
        <taxon>Anaerolineales</taxon>
        <taxon>Anaerolineaceae</taxon>
        <taxon>Anaerolinea</taxon>
    </lineage>
</organism>
<dbReference type="InterPro" id="IPR002925">
    <property type="entry name" value="Dienelactn_hydro"/>
</dbReference>
<dbReference type="InterPro" id="IPR051049">
    <property type="entry name" value="Dienelactone_hydrolase-like"/>
</dbReference>
<dbReference type="GO" id="GO:0016787">
    <property type="term" value="F:hydrolase activity"/>
    <property type="evidence" value="ECO:0007669"/>
    <property type="project" value="UniProtKB-KW"/>
</dbReference>